<sequence length="49" mass="5477">LMYHLKAASLRVPDKSLHFKCSFAPMIEVWVPTAIKCSRGSVFPSNVGR</sequence>
<keyword evidence="2" id="KW-1185">Reference proteome</keyword>
<reference evidence="1 2" key="1">
    <citation type="journal article" date="2018" name="Front. Plant Sci.">
        <title>Red Clover (Trifolium pratense) and Zigzag Clover (T. medium) - A Picture of Genomic Similarities and Differences.</title>
        <authorList>
            <person name="Dluhosova J."/>
            <person name="Istvanek J."/>
            <person name="Nedelnik J."/>
            <person name="Repkova J."/>
        </authorList>
    </citation>
    <scope>NUCLEOTIDE SEQUENCE [LARGE SCALE GENOMIC DNA]</scope>
    <source>
        <strain evidence="2">cv. 10/8</strain>
        <tissue evidence="1">Leaf</tissue>
    </source>
</reference>
<dbReference type="Proteomes" id="UP000265520">
    <property type="component" value="Unassembled WGS sequence"/>
</dbReference>
<accession>A0A392UIX0</accession>
<evidence type="ECO:0000313" key="2">
    <source>
        <dbReference type="Proteomes" id="UP000265520"/>
    </source>
</evidence>
<organism evidence="1 2">
    <name type="scientific">Trifolium medium</name>
    <dbReference type="NCBI Taxonomy" id="97028"/>
    <lineage>
        <taxon>Eukaryota</taxon>
        <taxon>Viridiplantae</taxon>
        <taxon>Streptophyta</taxon>
        <taxon>Embryophyta</taxon>
        <taxon>Tracheophyta</taxon>
        <taxon>Spermatophyta</taxon>
        <taxon>Magnoliopsida</taxon>
        <taxon>eudicotyledons</taxon>
        <taxon>Gunneridae</taxon>
        <taxon>Pentapetalae</taxon>
        <taxon>rosids</taxon>
        <taxon>fabids</taxon>
        <taxon>Fabales</taxon>
        <taxon>Fabaceae</taxon>
        <taxon>Papilionoideae</taxon>
        <taxon>50 kb inversion clade</taxon>
        <taxon>NPAAA clade</taxon>
        <taxon>Hologalegina</taxon>
        <taxon>IRL clade</taxon>
        <taxon>Trifolieae</taxon>
        <taxon>Trifolium</taxon>
    </lineage>
</organism>
<evidence type="ECO:0000313" key="1">
    <source>
        <dbReference type="EMBL" id="MCI72687.1"/>
    </source>
</evidence>
<proteinExistence type="predicted"/>
<name>A0A392UIX0_9FABA</name>
<dbReference type="EMBL" id="LXQA010823348">
    <property type="protein sequence ID" value="MCI72687.1"/>
    <property type="molecule type" value="Genomic_DNA"/>
</dbReference>
<protein>
    <submittedName>
        <fullName evidence="1">Uncharacterized protein</fullName>
    </submittedName>
</protein>
<feature type="non-terminal residue" evidence="1">
    <location>
        <position position="1"/>
    </location>
</feature>
<comment type="caution">
    <text evidence="1">The sequence shown here is derived from an EMBL/GenBank/DDBJ whole genome shotgun (WGS) entry which is preliminary data.</text>
</comment>
<dbReference type="AlphaFoldDB" id="A0A392UIX0"/>